<dbReference type="PROSITE" id="PS50102">
    <property type="entry name" value="RRM"/>
    <property type="match status" value="1"/>
</dbReference>
<feature type="region of interest" description="Disordered" evidence="2">
    <location>
        <begin position="211"/>
        <end position="241"/>
    </location>
</feature>
<evidence type="ECO:0000259" key="3">
    <source>
        <dbReference type="PROSITE" id="PS50102"/>
    </source>
</evidence>
<name>A0A7J6PJR0_PEROL</name>
<comment type="caution">
    <text evidence="4">The sequence shown here is derived from an EMBL/GenBank/DDBJ whole genome shotgun (WGS) entry which is preliminary data.</text>
</comment>
<dbReference type="InterPro" id="IPR012677">
    <property type="entry name" value="Nucleotide-bd_a/b_plait_sf"/>
</dbReference>
<dbReference type="GO" id="GO:0003723">
    <property type="term" value="F:RNA binding"/>
    <property type="evidence" value="ECO:0007669"/>
    <property type="project" value="UniProtKB-UniRule"/>
</dbReference>
<dbReference type="InterPro" id="IPR000504">
    <property type="entry name" value="RRM_dom"/>
</dbReference>
<dbReference type="PANTHER" id="PTHR15241">
    <property type="entry name" value="TRANSFORMER-2-RELATED"/>
    <property type="match status" value="1"/>
</dbReference>
<feature type="compositionally biased region" description="Polar residues" evidence="2">
    <location>
        <begin position="221"/>
        <end position="238"/>
    </location>
</feature>
<feature type="compositionally biased region" description="Polar residues" evidence="2">
    <location>
        <begin position="434"/>
        <end position="455"/>
    </location>
</feature>
<dbReference type="Proteomes" id="UP000541610">
    <property type="component" value="Unassembled WGS sequence"/>
</dbReference>
<dbReference type="PANTHER" id="PTHR15241:SF304">
    <property type="entry name" value="RRM DOMAIN-CONTAINING PROTEIN"/>
    <property type="match status" value="1"/>
</dbReference>
<evidence type="ECO:0000313" key="4">
    <source>
        <dbReference type="EMBL" id="KAF4695810.1"/>
    </source>
</evidence>
<gene>
    <name evidence="4" type="ORF">FOZ60_003405</name>
</gene>
<reference evidence="4 5" key="1">
    <citation type="submission" date="2020-04" db="EMBL/GenBank/DDBJ databases">
        <title>Perkinsus olseni comparative genomics.</title>
        <authorList>
            <person name="Bogema D.R."/>
        </authorList>
    </citation>
    <scope>NUCLEOTIDE SEQUENCE [LARGE SCALE GENOMIC DNA]</scope>
    <source>
        <strain evidence="4">00978-12</strain>
    </source>
</reference>
<feature type="region of interest" description="Disordered" evidence="2">
    <location>
        <begin position="434"/>
        <end position="459"/>
    </location>
</feature>
<feature type="domain" description="RRM" evidence="3">
    <location>
        <begin position="678"/>
        <end position="760"/>
    </location>
</feature>
<dbReference type="InterPro" id="IPR035979">
    <property type="entry name" value="RBD_domain_sf"/>
</dbReference>
<protein>
    <recommendedName>
        <fullName evidence="3">RRM domain-containing protein</fullName>
    </recommendedName>
</protein>
<dbReference type="EMBL" id="JABANP010000017">
    <property type="protein sequence ID" value="KAF4695810.1"/>
    <property type="molecule type" value="Genomic_DNA"/>
</dbReference>
<dbReference type="Pfam" id="PF04059">
    <property type="entry name" value="RRM_2"/>
    <property type="match status" value="1"/>
</dbReference>
<dbReference type="SUPFAM" id="SSF54928">
    <property type="entry name" value="RNA-binding domain, RBD"/>
    <property type="match status" value="2"/>
</dbReference>
<evidence type="ECO:0000256" key="2">
    <source>
        <dbReference type="SAM" id="MobiDB-lite"/>
    </source>
</evidence>
<proteinExistence type="predicted"/>
<dbReference type="InterPro" id="IPR007201">
    <property type="entry name" value="Mei2-like_Rrm_C"/>
</dbReference>
<keyword evidence="1" id="KW-0694">RNA-binding</keyword>
<dbReference type="AlphaFoldDB" id="A0A7J6PJR0"/>
<feature type="compositionally biased region" description="Low complexity" evidence="2">
    <location>
        <begin position="49"/>
        <end position="59"/>
    </location>
</feature>
<dbReference type="SMART" id="SM00360">
    <property type="entry name" value="RRM"/>
    <property type="match status" value="2"/>
</dbReference>
<feature type="region of interest" description="Disordered" evidence="2">
    <location>
        <begin position="21"/>
        <end position="59"/>
    </location>
</feature>
<sequence>MCSPSTTSDSRVRCSSPEITEIPVEGLGPSSPATVVEPSVQRPTEECASSTTSTSSTVDVSDTHYNHEVQVLTNALVALIAWPITFVCVFLPSPVSSVVRGSTRPLVYRTTAVARASARVFARTLRTVSTKESRVVVILFAELWLRICALLTTKEMHELGDTLYRLALAIIQVLRTRNIEDLLESVRDLTGSTVQLIGQTSTDVKKIIDEQKSEKELPAQPVNTVSAPSDQPETQPANTEDVGKKLVLLAKLSQGMEIEVDQTLNPGGKVNRNSLGESALYSPGPLMRQTTPVSPGPLPDMPGMEINFRNTFLEVSPKLGASMPRPQTMPNLNEQLAMADPTYIEDLEFEFDGGDGVGLLDEAHIENHAAGTYGGTVYDANSFRDACETLLSGGTSGTIDLSDTHDAPTVSGLMIEGLETGLTQQPVDTVRYTGSYSPSSRQQYKVNREAQQSPSDGLPPEMLTTVMLRNIPNKLSQMDIANAVKHEGFLGEFDFFYSPLDFKSGSNLGYAFINFSSHEVAVRFRLKIAGVLLARSVAEANTSGLYWDDNSGSKATVITPEISAQLMRSNKQCGVAWARIQGLEANIKHYRNSPVNELASEFRPMLFASKDLVVGHPAIQVGSLLPFPLPDRITSLNRGSGNRAATAAFVQQQRQQQQQQQQMQRRAAEQSNMAHCNNKIFVGGLSSETNSASLGAYFTIRFPMFNLIEAVVIMDRRSRISKGFGFATFATDAAVQHILHPMNNPHIIDGHPVVLRSYTSNR</sequence>
<evidence type="ECO:0000256" key="1">
    <source>
        <dbReference type="PROSITE-ProRule" id="PRU00176"/>
    </source>
</evidence>
<organism evidence="4 5">
    <name type="scientific">Perkinsus olseni</name>
    <name type="common">Perkinsus atlanticus</name>
    <dbReference type="NCBI Taxonomy" id="32597"/>
    <lineage>
        <taxon>Eukaryota</taxon>
        <taxon>Sar</taxon>
        <taxon>Alveolata</taxon>
        <taxon>Perkinsozoa</taxon>
        <taxon>Perkinsea</taxon>
        <taxon>Perkinsida</taxon>
        <taxon>Perkinsidae</taxon>
        <taxon>Perkinsus</taxon>
    </lineage>
</organism>
<dbReference type="Gene3D" id="3.30.70.330">
    <property type="match status" value="2"/>
</dbReference>
<accession>A0A7J6PJR0</accession>
<dbReference type="OrthoDB" id="417481at2759"/>
<evidence type="ECO:0000313" key="5">
    <source>
        <dbReference type="Proteomes" id="UP000541610"/>
    </source>
</evidence>